<evidence type="ECO:0000313" key="3">
    <source>
        <dbReference type="EMBL" id="KYP76442.1"/>
    </source>
</evidence>
<proteinExistence type="predicted"/>
<organism evidence="3 4">
    <name type="scientific">Cajanus cajan</name>
    <name type="common">Pigeon pea</name>
    <name type="synonym">Cajanus indicus</name>
    <dbReference type="NCBI Taxonomy" id="3821"/>
    <lineage>
        <taxon>Eukaryota</taxon>
        <taxon>Viridiplantae</taxon>
        <taxon>Streptophyta</taxon>
        <taxon>Embryophyta</taxon>
        <taxon>Tracheophyta</taxon>
        <taxon>Spermatophyta</taxon>
        <taxon>Magnoliopsida</taxon>
        <taxon>eudicotyledons</taxon>
        <taxon>Gunneridae</taxon>
        <taxon>Pentapetalae</taxon>
        <taxon>rosids</taxon>
        <taxon>fabids</taxon>
        <taxon>Fabales</taxon>
        <taxon>Fabaceae</taxon>
        <taxon>Papilionoideae</taxon>
        <taxon>50 kb inversion clade</taxon>
        <taxon>NPAAA clade</taxon>
        <taxon>indigoferoid/millettioid clade</taxon>
        <taxon>Phaseoleae</taxon>
        <taxon>Cajanus</taxon>
    </lineage>
</organism>
<keyword evidence="1" id="KW-0812">Transmembrane</keyword>
<gene>
    <name evidence="3" type="ORF">KK1_020685</name>
</gene>
<dbReference type="InterPro" id="IPR012337">
    <property type="entry name" value="RNaseH-like_sf"/>
</dbReference>
<dbReference type="SUPFAM" id="SSF53098">
    <property type="entry name" value="Ribonuclease H-like"/>
    <property type="match status" value="1"/>
</dbReference>
<keyword evidence="1" id="KW-0472">Membrane</keyword>
<sequence length="403" mass="45957">MDIWGPCSTTSLNGHRYFLTIVDDNTRYTWVFLMVSKAETRSHITNFIAEIENQFSTSVKTIQTDNGVEFSMSQYFSSKGIIHQTTCIETPQQNGIVERKHQHLLNVTRALLYQSSLPSSFWSFALLHATLLINCIPTPFLLNKSPYEMLHSHPYGISLLRVFGCLCYISTITAYYTKLASRAHSSIFLGFKSHTKGYLVFNLHTRELTVSHNVVFYEDQFPYLSTSHQTLSSDPSLPLFTFFPPTHPTSFDHIITNSPSPTVPAIPSTTSTPTSNLHVPSHPIRTRQPPTYLQDFQTSFASTRTTSSKGIRYPLNNFLSYNRLSPSFKNFIFSISYSIEPQSYAEASKSDCWIKAMQDEITTLETNHTWFLTDLPSDKTAIGCRWVYMIKYNVDGSIERYKA</sequence>
<protein>
    <submittedName>
        <fullName evidence="3">Retrovirus-related Pol polyprotein from transposon TNT 1-94</fullName>
    </submittedName>
</protein>
<dbReference type="OMA" id="INGMINA"/>
<dbReference type="PROSITE" id="PS50994">
    <property type="entry name" value="INTEGRASE"/>
    <property type="match status" value="1"/>
</dbReference>
<evidence type="ECO:0000313" key="4">
    <source>
        <dbReference type="Proteomes" id="UP000075243"/>
    </source>
</evidence>
<dbReference type="GO" id="GO:0015074">
    <property type="term" value="P:DNA integration"/>
    <property type="evidence" value="ECO:0007669"/>
    <property type="project" value="InterPro"/>
</dbReference>
<dbReference type="PANTHER" id="PTHR42648:SF31">
    <property type="entry name" value="RNA-DIRECTED DNA POLYMERASE"/>
    <property type="match status" value="1"/>
</dbReference>
<dbReference type="Pfam" id="PF25597">
    <property type="entry name" value="SH3_retrovirus"/>
    <property type="match status" value="1"/>
</dbReference>
<dbReference type="InterPro" id="IPR001584">
    <property type="entry name" value="Integrase_cat-core"/>
</dbReference>
<dbReference type="Proteomes" id="UP000075243">
    <property type="component" value="Chromosome 1"/>
</dbReference>
<dbReference type="InterPro" id="IPR036397">
    <property type="entry name" value="RNaseH_sf"/>
</dbReference>
<feature type="transmembrane region" description="Helical" evidence="1">
    <location>
        <begin position="154"/>
        <end position="176"/>
    </location>
</feature>
<feature type="domain" description="Integrase catalytic" evidence="2">
    <location>
        <begin position="1"/>
        <end position="154"/>
    </location>
</feature>
<name>A0A151UAY6_CAJCA</name>
<dbReference type="AlphaFoldDB" id="A0A151UAY6"/>
<dbReference type="Gramene" id="C.cajan_20088.t">
    <property type="protein sequence ID" value="C.cajan_20088.t.cds1"/>
    <property type="gene ID" value="C.cajan_20088"/>
</dbReference>
<dbReference type="GO" id="GO:0003676">
    <property type="term" value="F:nucleic acid binding"/>
    <property type="evidence" value="ECO:0007669"/>
    <property type="project" value="InterPro"/>
</dbReference>
<feature type="transmembrane region" description="Helical" evidence="1">
    <location>
        <begin position="121"/>
        <end position="142"/>
    </location>
</feature>
<evidence type="ECO:0000256" key="1">
    <source>
        <dbReference type="SAM" id="Phobius"/>
    </source>
</evidence>
<dbReference type="PANTHER" id="PTHR42648">
    <property type="entry name" value="TRANSPOSASE, PUTATIVE-RELATED"/>
    <property type="match status" value="1"/>
</dbReference>
<dbReference type="EMBL" id="CM003603">
    <property type="protein sequence ID" value="KYP76442.1"/>
    <property type="molecule type" value="Genomic_DNA"/>
</dbReference>
<accession>A0A151UAY6</accession>
<evidence type="ECO:0000259" key="2">
    <source>
        <dbReference type="PROSITE" id="PS50994"/>
    </source>
</evidence>
<reference evidence="3 4" key="1">
    <citation type="journal article" date="2012" name="Nat. Biotechnol.">
        <title>Draft genome sequence of pigeonpea (Cajanus cajan), an orphan legume crop of resource-poor farmers.</title>
        <authorList>
            <person name="Varshney R.K."/>
            <person name="Chen W."/>
            <person name="Li Y."/>
            <person name="Bharti A.K."/>
            <person name="Saxena R.K."/>
            <person name="Schlueter J.A."/>
            <person name="Donoghue M.T."/>
            <person name="Azam S."/>
            <person name="Fan G."/>
            <person name="Whaley A.M."/>
            <person name="Farmer A.D."/>
            <person name="Sheridan J."/>
            <person name="Iwata A."/>
            <person name="Tuteja R."/>
            <person name="Penmetsa R.V."/>
            <person name="Wu W."/>
            <person name="Upadhyaya H.D."/>
            <person name="Yang S.P."/>
            <person name="Shah T."/>
            <person name="Saxena K.B."/>
            <person name="Michael T."/>
            <person name="McCombie W.R."/>
            <person name="Yang B."/>
            <person name="Zhang G."/>
            <person name="Yang H."/>
            <person name="Wang J."/>
            <person name="Spillane C."/>
            <person name="Cook D.R."/>
            <person name="May G.D."/>
            <person name="Xu X."/>
            <person name="Jackson S.A."/>
        </authorList>
    </citation>
    <scope>NUCLEOTIDE SEQUENCE [LARGE SCALE GENOMIC DNA]</scope>
    <source>
        <strain evidence="4">cv. Asha</strain>
    </source>
</reference>
<dbReference type="InterPro" id="IPR039537">
    <property type="entry name" value="Retrotran_Ty1/copia-like"/>
</dbReference>
<keyword evidence="4" id="KW-1185">Reference proteome</keyword>
<dbReference type="InterPro" id="IPR057670">
    <property type="entry name" value="SH3_retrovirus"/>
</dbReference>
<dbReference type="Gene3D" id="3.30.420.10">
    <property type="entry name" value="Ribonuclease H-like superfamily/Ribonuclease H"/>
    <property type="match status" value="1"/>
</dbReference>
<keyword evidence="1" id="KW-1133">Transmembrane helix</keyword>
<dbReference type="Pfam" id="PF00665">
    <property type="entry name" value="rve"/>
    <property type="match status" value="1"/>
</dbReference>